<dbReference type="PANTHER" id="PTHR13048">
    <property type="entry name" value="TRAFFICKING PROTEIN PARTICLE COMPLEX SUBUNIT 3"/>
    <property type="match status" value="1"/>
</dbReference>
<keyword evidence="7" id="KW-0333">Golgi apparatus</keyword>
<comment type="subcellular location">
    <subcellularLocation>
        <location evidence="2">Endoplasmic reticulum</location>
    </subcellularLocation>
    <subcellularLocation>
        <location evidence="1">Golgi apparatus</location>
        <location evidence="1">cis-Golgi network</location>
    </subcellularLocation>
</comment>
<dbReference type="Proteomes" id="UP000319462">
    <property type="component" value="Chromosome 16"/>
</dbReference>
<sequence>MSFISPCLLRVLPSPSSFSLPLFHVCVLSLWWRPHTRTHTHTHVRAQSSSFTLIDSLRSMSSARTSTSAAQLGDAAFDNNVKVSAEFLALTYGALVQQLVEELMQEDDVEQVNQQLYNMGHRIGARLIEEYSVRSGAAPCRTFSQAAEGVALVGLRMFLGVNASVTQVKDTSDTFAISFHDNPLALFVELPDGPLRNCLWYSNVLCGVITGALSLVGLQTEARFSRDKLRGDSKNEIILHFKGRERETFQVERN</sequence>
<evidence type="ECO:0000256" key="5">
    <source>
        <dbReference type="ARBA" id="ARBA00022824"/>
    </source>
</evidence>
<keyword evidence="4" id="KW-0813">Transport</keyword>
<dbReference type="SUPFAM" id="SSF111126">
    <property type="entry name" value="Ligand-binding domain in the NO signalling and Golgi transport"/>
    <property type="match status" value="1"/>
</dbReference>
<comment type="similarity">
    <text evidence="3">Belongs to the TRAPP small subunits family. BET3 subfamily.</text>
</comment>
<dbReference type="EMBL" id="LS997615">
    <property type="protein sequence ID" value="SYZ64426.1"/>
    <property type="molecule type" value="Genomic_DNA"/>
</dbReference>
<name>A0A3P3Z2H5_LEIBR</name>
<evidence type="ECO:0000313" key="8">
    <source>
        <dbReference type="EMBL" id="SYZ64426.1"/>
    </source>
</evidence>
<dbReference type="Pfam" id="PF04051">
    <property type="entry name" value="TRAPP"/>
    <property type="match status" value="1"/>
</dbReference>
<evidence type="ECO:0000256" key="6">
    <source>
        <dbReference type="ARBA" id="ARBA00022892"/>
    </source>
</evidence>
<dbReference type="AlphaFoldDB" id="A0A3P3Z2H5"/>
<keyword evidence="6" id="KW-0931">ER-Golgi transport</keyword>
<evidence type="ECO:0000256" key="1">
    <source>
        <dbReference type="ARBA" id="ARBA00004222"/>
    </source>
</evidence>
<protein>
    <submittedName>
        <fullName evidence="8">Trafficking protein particle complex subunit- like protein</fullName>
    </submittedName>
</protein>
<evidence type="ECO:0000256" key="4">
    <source>
        <dbReference type="ARBA" id="ARBA00022448"/>
    </source>
</evidence>
<dbReference type="FunFam" id="3.30.1380.20:FF:000019">
    <property type="entry name" value="Trafficking protein particle complex subunit"/>
    <property type="match status" value="1"/>
</dbReference>
<organism evidence="8">
    <name type="scientific">Leishmania braziliensis MHOM/BR/75/M2904</name>
    <dbReference type="NCBI Taxonomy" id="420245"/>
    <lineage>
        <taxon>Eukaryota</taxon>
        <taxon>Discoba</taxon>
        <taxon>Euglenozoa</taxon>
        <taxon>Kinetoplastea</taxon>
        <taxon>Metakinetoplastina</taxon>
        <taxon>Trypanosomatida</taxon>
        <taxon>Trypanosomatidae</taxon>
        <taxon>Leishmaniinae</taxon>
        <taxon>Leishmania</taxon>
        <taxon>Leishmania braziliensis species complex</taxon>
    </lineage>
</organism>
<dbReference type="GO" id="GO:0048193">
    <property type="term" value="P:Golgi vesicle transport"/>
    <property type="evidence" value="ECO:0007669"/>
    <property type="project" value="InterPro"/>
</dbReference>
<evidence type="ECO:0000256" key="2">
    <source>
        <dbReference type="ARBA" id="ARBA00004240"/>
    </source>
</evidence>
<dbReference type="Gene3D" id="3.30.1380.20">
    <property type="entry name" value="Trafficking protein particle complex subunit 3"/>
    <property type="match status" value="1"/>
</dbReference>
<dbReference type="GO" id="GO:0005783">
    <property type="term" value="C:endoplasmic reticulum"/>
    <property type="evidence" value="ECO:0007669"/>
    <property type="project" value="UniProtKB-SubCell"/>
</dbReference>
<dbReference type="CDD" id="cd14942">
    <property type="entry name" value="TRAPPC3_bet3"/>
    <property type="match status" value="1"/>
</dbReference>
<dbReference type="GO" id="GO:0005794">
    <property type="term" value="C:Golgi apparatus"/>
    <property type="evidence" value="ECO:0007669"/>
    <property type="project" value="UniProtKB-SubCell"/>
</dbReference>
<dbReference type="GO" id="GO:0030008">
    <property type="term" value="C:TRAPP complex"/>
    <property type="evidence" value="ECO:0007669"/>
    <property type="project" value="InterPro"/>
</dbReference>
<gene>
    <name evidence="8" type="ORF">LBRM2904_16.1400</name>
</gene>
<accession>A0A3P3Z2H5</accession>
<dbReference type="InterPro" id="IPR007194">
    <property type="entry name" value="TRAPP_component"/>
</dbReference>
<keyword evidence="5" id="KW-0256">Endoplasmic reticulum</keyword>
<reference evidence="8" key="1">
    <citation type="submission" date="2018-09" db="EMBL/GenBank/DDBJ databases">
        <authorList>
            <person name="Peiro R."/>
            <person name="Begona"/>
            <person name="Cbmso G."/>
            <person name="Lopez M."/>
            <person name="Gonzalez S."/>
        </authorList>
    </citation>
    <scope>NUCLEOTIDE SEQUENCE [LARGE SCALE GENOMIC DNA]</scope>
</reference>
<evidence type="ECO:0000256" key="3">
    <source>
        <dbReference type="ARBA" id="ARBA00006218"/>
    </source>
</evidence>
<evidence type="ECO:0000256" key="7">
    <source>
        <dbReference type="ARBA" id="ARBA00023034"/>
    </source>
</evidence>
<dbReference type="InterPro" id="IPR024096">
    <property type="entry name" value="NO_sig/Golgi_transp_ligand-bd"/>
</dbReference>
<dbReference type="InterPro" id="IPR016721">
    <property type="entry name" value="Bet3"/>
</dbReference>
<proteinExistence type="inferred from homology"/>